<gene>
    <name evidence="2" type="ORF">SAMN05444410_104136</name>
</gene>
<evidence type="ECO:0000313" key="3">
    <source>
        <dbReference type="Proteomes" id="UP000198711"/>
    </source>
</evidence>
<accession>A0A8X8IB58</accession>
<feature type="chain" id="PRO_5036445265" evidence="1">
    <location>
        <begin position="24"/>
        <end position="331"/>
    </location>
</feature>
<evidence type="ECO:0000313" key="2">
    <source>
        <dbReference type="EMBL" id="SDW62468.1"/>
    </source>
</evidence>
<reference evidence="2 3" key="1">
    <citation type="submission" date="2016-10" db="EMBL/GenBank/DDBJ databases">
        <authorList>
            <person name="Varghese N."/>
            <person name="Submissions S."/>
        </authorList>
    </citation>
    <scope>NUCLEOTIDE SEQUENCE [LARGE SCALE GENOMIC DNA]</scope>
    <source>
        <strain evidence="2 3">DSM 25353</strain>
    </source>
</reference>
<dbReference type="RefSeq" id="WP_092723157.1">
    <property type="nucleotide sequence ID" value="NZ_FNNO01000004.1"/>
</dbReference>
<dbReference type="Pfam" id="PF11751">
    <property type="entry name" value="PorP_SprF"/>
    <property type="match status" value="1"/>
</dbReference>
<sequence length="331" mass="36674">MNSVRKFLFLFLVLLAAVSKMQAQIDPHFTQYYAYPLWLNPALTGVIDGDWRITGNYRKQLPSAIDPYNTQGLTVDASLPHGFGLGLTMINQTAVSSGYQYVNGALSLSYLARLSEFKMLSAGFQVGMLNRRVDPNKFQYGNQFNPVIGYDPSIPSNEAFAYRSATSVDGSIGLMYFDGDPSKKFNPFIGASLYHPTQPVNRFLTGSDDSKIPMRYLVHAGARIQLSTTADLTPHAAYIRQGDADETVAGLSLDLKLEKDKELILGGLYRLNDAVAPSLGLRFGTLTVGLSYDINISQYKTVASSNTGYELSLSFVHKKKKKDTRFIWSRL</sequence>
<name>A0A8X8IB58_9BACT</name>
<dbReference type="InterPro" id="IPR019861">
    <property type="entry name" value="PorP/SprF_Bacteroidetes"/>
</dbReference>
<organism evidence="2 3">
    <name type="scientific">Hydrobacter penzbergensis</name>
    <dbReference type="NCBI Taxonomy" id="1235997"/>
    <lineage>
        <taxon>Bacteria</taxon>
        <taxon>Pseudomonadati</taxon>
        <taxon>Bacteroidota</taxon>
        <taxon>Chitinophagia</taxon>
        <taxon>Chitinophagales</taxon>
        <taxon>Chitinophagaceae</taxon>
        <taxon>Hydrobacter</taxon>
    </lineage>
</organism>
<proteinExistence type="predicted"/>
<dbReference type="Proteomes" id="UP000198711">
    <property type="component" value="Unassembled WGS sequence"/>
</dbReference>
<keyword evidence="1" id="KW-0732">Signal</keyword>
<evidence type="ECO:0000256" key="1">
    <source>
        <dbReference type="SAM" id="SignalP"/>
    </source>
</evidence>
<protein>
    <submittedName>
        <fullName evidence="2">Type IX secretion system membrane protein, PorP/SprF family</fullName>
    </submittedName>
</protein>
<dbReference type="EMBL" id="FNNO01000004">
    <property type="protein sequence ID" value="SDW62468.1"/>
    <property type="molecule type" value="Genomic_DNA"/>
</dbReference>
<dbReference type="AlphaFoldDB" id="A0A8X8IB58"/>
<comment type="caution">
    <text evidence="2">The sequence shown here is derived from an EMBL/GenBank/DDBJ whole genome shotgun (WGS) entry which is preliminary data.</text>
</comment>
<keyword evidence="3" id="KW-1185">Reference proteome</keyword>
<dbReference type="NCBIfam" id="TIGR03519">
    <property type="entry name" value="T9SS_PorP_fam"/>
    <property type="match status" value="1"/>
</dbReference>
<feature type="signal peptide" evidence="1">
    <location>
        <begin position="1"/>
        <end position="23"/>
    </location>
</feature>